<dbReference type="Proteomes" id="UP000247389">
    <property type="component" value="Unassembled WGS sequence"/>
</dbReference>
<dbReference type="EMBL" id="FNEH01000005">
    <property type="protein sequence ID" value="SDI39302.1"/>
    <property type="molecule type" value="Genomic_DNA"/>
</dbReference>
<dbReference type="Proteomes" id="UP000295758">
    <property type="component" value="Unassembled WGS sequence"/>
</dbReference>
<dbReference type="Proteomes" id="UP000324896">
    <property type="component" value="Unassembled WGS sequence"/>
</dbReference>
<dbReference type="EMBL" id="QICM01000009">
    <property type="protein sequence ID" value="PXV66972.1"/>
    <property type="molecule type" value="Genomic_DNA"/>
</dbReference>
<reference evidence="4 9" key="1">
    <citation type="submission" date="2016-10" db="EMBL/GenBank/DDBJ databases">
        <authorList>
            <person name="de Groot N.N."/>
        </authorList>
    </citation>
    <scope>NUCLEOTIDE SEQUENCE [LARGE SCALE GENOMIC DNA]</scope>
    <source>
        <strain evidence="4 9">WG7</strain>
    </source>
</reference>
<accession>A0A1G6MF44</accession>
<dbReference type="Proteomes" id="UP000198612">
    <property type="component" value="Unassembled WGS sequence"/>
</dbReference>
<gene>
    <name evidence="6" type="ORF">BY453_1392</name>
    <name evidence="7" type="ORF">C7954_10757</name>
    <name evidence="1" type="ORF">C8C78_10922</name>
    <name evidence="2" type="ORF">SAMN04488597_10842</name>
    <name evidence="3" type="ORF">SAMN04488598_10654</name>
    <name evidence="5" type="ORF">SAMN04515652_10749</name>
    <name evidence="4" type="ORF">SAMN04515654_105127</name>
</gene>
<protein>
    <submittedName>
        <fullName evidence="2">Uncharacterized protein</fullName>
    </submittedName>
</protein>
<evidence type="ECO:0000313" key="11">
    <source>
        <dbReference type="Proteomes" id="UP000247389"/>
    </source>
</evidence>
<evidence type="ECO:0000313" key="4">
    <source>
        <dbReference type="EMBL" id="SDI39302.1"/>
    </source>
</evidence>
<name>A0A1G6MF44_9FIRM</name>
<dbReference type="AlphaFoldDB" id="A0A1G6MF44"/>
<evidence type="ECO:0000313" key="5">
    <source>
        <dbReference type="EMBL" id="SES82114.1"/>
    </source>
</evidence>
<reference evidence="8 10" key="2">
    <citation type="submission" date="2016-10" db="EMBL/GenBank/DDBJ databases">
        <authorList>
            <person name="Varghese N."/>
            <person name="Submissions S."/>
        </authorList>
    </citation>
    <scope>NUCLEOTIDE SEQUENCE [LARGE SCALE GENOMIC DNA]</scope>
    <source>
        <strain evidence="2 14">WG10</strain>
        <strain evidence="3 10">WG2</strain>
        <strain evidence="5 8">WG5</strain>
    </source>
</reference>
<dbReference type="EMBL" id="FNBJ01000006">
    <property type="protein sequence ID" value="SDF10729.1"/>
    <property type="molecule type" value="Genomic_DNA"/>
</dbReference>
<organism evidence="2 14">
    <name type="scientific">Halanaerobium congolense</name>
    <dbReference type="NCBI Taxonomy" id="54121"/>
    <lineage>
        <taxon>Bacteria</taxon>
        <taxon>Bacillati</taxon>
        <taxon>Bacillota</taxon>
        <taxon>Clostridia</taxon>
        <taxon>Halanaerobiales</taxon>
        <taxon>Halanaerobiaceae</taxon>
        <taxon>Halanaerobium</taxon>
    </lineage>
</organism>
<evidence type="ECO:0000313" key="1">
    <source>
        <dbReference type="EMBL" id="PXV66972.1"/>
    </source>
</evidence>
<evidence type="ECO:0000313" key="3">
    <source>
        <dbReference type="EMBL" id="SDF10729.1"/>
    </source>
</evidence>
<keyword evidence="10" id="KW-1185">Reference proteome</keyword>
<dbReference type="Proteomes" id="UP000295472">
    <property type="component" value="Unassembled WGS sequence"/>
</dbReference>
<evidence type="ECO:0000313" key="9">
    <source>
        <dbReference type="Proteomes" id="UP000198945"/>
    </source>
</evidence>
<evidence type="ECO:0000313" key="13">
    <source>
        <dbReference type="Proteomes" id="UP000295758"/>
    </source>
</evidence>
<evidence type="ECO:0000313" key="7">
    <source>
        <dbReference type="EMBL" id="TDX45490.1"/>
    </source>
</evidence>
<dbReference type="EMBL" id="SOEF01000007">
    <property type="protein sequence ID" value="TDX45490.1"/>
    <property type="molecule type" value="Genomic_DNA"/>
</dbReference>
<dbReference type="EMBL" id="SOAA01000039">
    <property type="protein sequence ID" value="TDS26070.1"/>
    <property type="molecule type" value="Genomic_DNA"/>
</dbReference>
<evidence type="ECO:0000313" key="2">
    <source>
        <dbReference type="EMBL" id="SDC53887.1"/>
    </source>
</evidence>
<evidence type="ECO:0000313" key="8">
    <source>
        <dbReference type="Proteomes" id="UP000198612"/>
    </source>
</evidence>
<reference evidence="6 13" key="4">
    <citation type="submission" date="2019-03" db="EMBL/GenBank/DDBJ databases">
        <title>Deep subsurface shale carbon reservoir microbial communities from Ohio and West Virginia, USA.</title>
        <authorList>
            <person name="Wrighton K."/>
        </authorList>
    </citation>
    <scope>NUCLEOTIDE SEQUENCE [LARGE SCALE GENOMIC DNA]</scope>
    <source>
        <strain evidence="6 13">UTICA-S4D12</strain>
    </source>
</reference>
<dbReference type="EMBL" id="FMYT01000008">
    <property type="protein sequence ID" value="SDC53887.1"/>
    <property type="molecule type" value="Genomic_DNA"/>
</dbReference>
<reference evidence="1 11" key="3">
    <citation type="submission" date="2018-04" db="EMBL/GenBank/DDBJ databases">
        <title>Subsurface microbial communities from deep shales in Ohio and West Virginia, USA.</title>
        <authorList>
            <person name="Wrighton K."/>
        </authorList>
    </citation>
    <scope>NUCLEOTIDE SEQUENCE [LARGE SCALE GENOMIC DNA]</scope>
    <source>
        <strain evidence="7 12">DSMZ 11287</strain>
        <strain evidence="1 11">MSL28</strain>
    </source>
</reference>
<evidence type="ECO:0000313" key="12">
    <source>
        <dbReference type="Proteomes" id="UP000295472"/>
    </source>
</evidence>
<evidence type="ECO:0000313" key="6">
    <source>
        <dbReference type="EMBL" id="TDS26070.1"/>
    </source>
</evidence>
<evidence type="ECO:0000313" key="14">
    <source>
        <dbReference type="Proteomes" id="UP000324896"/>
    </source>
</evidence>
<dbReference type="Proteomes" id="UP000199519">
    <property type="component" value="Unassembled WGS sequence"/>
</dbReference>
<sequence>MKEIMKKSAGAGAAVGAISAYGAFLVQMWS</sequence>
<dbReference type="STRING" id="54121.SAMN04515653_105127"/>
<dbReference type="Proteomes" id="UP000198945">
    <property type="component" value="Unassembled WGS sequence"/>
</dbReference>
<proteinExistence type="predicted"/>
<evidence type="ECO:0000313" key="10">
    <source>
        <dbReference type="Proteomes" id="UP000199519"/>
    </source>
</evidence>
<dbReference type="EMBL" id="FOHG01000007">
    <property type="protein sequence ID" value="SES82114.1"/>
    <property type="molecule type" value="Genomic_DNA"/>
</dbReference>